<evidence type="ECO:0000313" key="1">
    <source>
        <dbReference type="EMBL" id="GME99501.1"/>
    </source>
</evidence>
<protein>
    <submittedName>
        <fullName evidence="1">Unnamed protein product</fullName>
    </submittedName>
</protein>
<reference evidence="1" key="1">
    <citation type="submission" date="2023-04" db="EMBL/GenBank/DDBJ databases">
        <title>Ambrosiozyma monospora NBRC 10751.</title>
        <authorList>
            <person name="Ichikawa N."/>
            <person name="Sato H."/>
            <person name="Tonouchi N."/>
        </authorList>
    </citation>
    <scope>NUCLEOTIDE SEQUENCE</scope>
    <source>
        <strain evidence="1">NBRC 10751</strain>
    </source>
</reference>
<name>A0ACB5U0X4_AMBMO</name>
<gene>
    <name evidence="1" type="ORF">Amon02_001073400</name>
</gene>
<comment type="caution">
    <text evidence="1">The sequence shown here is derived from an EMBL/GenBank/DDBJ whole genome shotgun (WGS) entry which is preliminary data.</text>
</comment>
<evidence type="ECO:0000313" key="2">
    <source>
        <dbReference type="Proteomes" id="UP001165064"/>
    </source>
</evidence>
<dbReference type="Proteomes" id="UP001165064">
    <property type="component" value="Unassembled WGS sequence"/>
</dbReference>
<organism evidence="1 2">
    <name type="scientific">Ambrosiozyma monospora</name>
    <name type="common">Yeast</name>
    <name type="synonym">Endomycopsis monosporus</name>
    <dbReference type="NCBI Taxonomy" id="43982"/>
    <lineage>
        <taxon>Eukaryota</taxon>
        <taxon>Fungi</taxon>
        <taxon>Dikarya</taxon>
        <taxon>Ascomycota</taxon>
        <taxon>Saccharomycotina</taxon>
        <taxon>Pichiomycetes</taxon>
        <taxon>Pichiales</taxon>
        <taxon>Pichiaceae</taxon>
        <taxon>Ambrosiozyma</taxon>
    </lineage>
</organism>
<dbReference type="EMBL" id="BSXS01011019">
    <property type="protein sequence ID" value="GME99501.1"/>
    <property type="molecule type" value="Genomic_DNA"/>
</dbReference>
<proteinExistence type="predicted"/>
<keyword evidence="2" id="KW-1185">Reference proteome</keyword>
<accession>A0ACB5U0X4</accession>
<sequence length="69" mass="8270">MRQGIQLEWRLMLVWLLNGPWMTIVEVGMFVRTNGITSRESLDLVLCSRYDDDDDDVWFTHWNVKLVRV</sequence>